<evidence type="ECO:0000256" key="1">
    <source>
        <dbReference type="ARBA" id="ARBA00004141"/>
    </source>
</evidence>
<dbReference type="InterPro" id="IPR050352">
    <property type="entry name" value="ABCG_transporters"/>
</dbReference>
<evidence type="ECO:0000256" key="3">
    <source>
        <dbReference type="ARBA" id="ARBA00022692"/>
    </source>
</evidence>
<dbReference type="InterPro" id="IPR027417">
    <property type="entry name" value="P-loop_NTPase"/>
</dbReference>
<dbReference type="AlphaFoldDB" id="A0A2J7ZQJ3"/>
<keyword evidence="9" id="KW-1185">Reference proteome</keyword>
<dbReference type="SUPFAM" id="SSF52540">
    <property type="entry name" value="P-loop containing nucleoside triphosphate hydrolases"/>
    <property type="match status" value="1"/>
</dbReference>
<keyword evidence="3" id="KW-0812">Transmembrane</keyword>
<evidence type="ECO:0000313" key="8">
    <source>
        <dbReference type="EMBL" id="PNH02532.1"/>
    </source>
</evidence>
<gene>
    <name evidence="8" type="ORF">TSOC_011480</name>
</gene>
<dbReference type="PANTHER" id="PTHR48041:SF125">
    <property type="entry name" value="ABC TRANSPORTER G FAMILY"/>
    <property type="match status" value="1"/>
</dbReference>
<dbReference type="EMBL" id="PGGS01000638">
    <property type="protein sequence ID" value="PNH02532.1"/>
    <property type="molecule type" value="Genomic_DNA"/>
</dbReference>
<dbReference type="OrthoDB" id="566375at2759"/>
<dbReference type="InterPro" id="IPR003439">
    <property type="entry name" value="ABC_transporter-like_ATP-bd"/>
</dbReference>
<dbReference type="PANTHER" id="PTHR48041">
    <property type="entry name" value="ABC TRANSPORTER G FAMILY MEMBER 28"/>
    <property type="match status" value="1"/>
</dbReference>
<feature type="domain" description="ABC transporter" evidence="7">
    <location>
        <begin position="115"/>
        <end position="189"/>
    </location>
</feature>
<evidence type="ECO:0000256" key="2">
    <source>
        <dbReference type="ARBA" id="ARBA00022448"/>
    </source>
</evidence>
<evidence type="ECO:0000256" key="5">
    <source>
        <dbReference type="ARBA" id="ARBA00023136"/>
    </source>
</evidence>
<dbReference type="GO" id="GO:0016020">
    <property type="term" value="C:membrane"/>
    <property type="evidence" value="ECO:0007669"/>
    <property type="project" value="UniProtKB-SubCell"/>
</dbReference>
<reference evidence="8 9" key="1">
    <citation type="journal article" date="2017" name="Mol. Biol. Evol.">
        <title>The 4-celled Tetrabaena socialis nuclear genome reveals the essential components for genetic control of cell number at the origin of multicellularity in the volvocine lineage.</title>
        <authorList>
            <person name="Featherston J."/>
            <person name="Arakaki Y."/>
            <person name="Hanschen E.R."/>
            <person name="Ferris P.J."/>
            <person name="Michod R.E."/>
            <person name="Olson B.J.S.C."/>
            <person name="Nozaki H."/>
            <person name="Durand P.M."/>
        </authorList>
    </citation>
    <scope>NUCLEOTIDE SEQUENCE [LARGE SCALE GENOMIC DNA]</scope>
    <source>
        <strain evidence="8 9">NIES-571</strain>
    </source>
</reference>
<feature type="non-terminal residue" evidence="8">
    <location>
        <position position="192"/>
    </location>
</feature>
<name>A0A2J7ZQJ3_9CHLO</name>
<protein>
    <submittedName>
        <fullName evidence="8">ABC transporter G family member 26</fullName>
    </submittedName>
</protein>
<dbReference type="GO" id="GO:0042626">
    <property type="term" value="F:ATPase-coupled transmembrane transporter activity"/>
    <property type="evidence" value="ECO:0007669"/>
    <property type="project" value="TreeGrafter"/>
</dbReference>
<dbReference type="Gene3D" id="3.40.50.300">
    <property type="entry name" value="P-loop containing nucleotide triphosphate hydrolases"/>
    <property type="match status" value="1"/>
</dbReference>
<organism evidence="8 9">
    <name type="scientific">Tetrabaena socialis</name>
    <dbReference type="NCBI Taxonomy" id="47790"/>
    <lineage>
        <taxon>Eukaryota</taxon>
        <taxon>Viridiplantae</taxon>
        <taxon>Chlorophyta</taxon>
        <taxon>core chlorophytes</taxon>
        <taxon>Chlorophyceae</taxon>
        <taxon>CS clade</taxon>
        <taxon>Chlamydomonadales</taxon>
        <taxon>Tetrabaenaceae</taxon>
        <taxon>Tetrabaena</taxon>
    </lineage>
</organism>
<dbReference type="Pfam" id="PF00005">
    <property type="entry name" value="ABC_tran"/>
    <property type="match status" value="1"/>
</dbReference>
<comment type="subcellular location">
    <subcellularLocation>
        <location evidence="1">Membrane</location>
        <topology evidence="1">Multi-pass membrane protein</topology>
    </subcellularLocation>
</comment>
<dbReference type="Proteomes" id="UP000236333">
    <property type="component" value="Unassembled WGS sequence"/>
</dbReference>
<comment type="caution">
    <text evidence="8">The sequence shown here is derived from an EMBL/GenBank/DDBJ whole genome shotgun (WGS) entry which is preliminary data.</text>
</comment>
<keyword evidence="2" id="KW-0813">Transport</keyword>
<evidence type="ECO:0000256" key="6">
    <source>
        <dbReference type="SAM" id="MobiDB-lite"/>
    </source>
</evidence>
<keyword evidence="5" id="KW-0472">Membrane</keyword>
<accession>A0A2J7ZQJ3</accession>
<keyword evidence="4" id="KW-1133">Transmembrane helix</keyword>
<evidence type="ECO:0000259" key="7">
    <source>
        <dbReference type="Pfam" id="PF00005"/>
    </source>
</evidence>
<dbReference type="GO" id="GO:0005524">
    <property type="term" value="F:ATP binding"/>
    <property type="evidence" value="ECO:0007669"/>
    <property type="project" value="InterPro"/>
</dbReference>
<feature type="region of interest" description="Disordered" evidence="6">
    <location>
        <begin position="23"/>
        <end position="53"/>
    </location>
</feature>
<proteinExistence type="predicted"/>
<evidence type="ECO:0000313" key="9">
    <source>
        <dbReference type="Proteomes" id="UP000236333"/>
    </source>
</evidence>
<dbReference type="GO" id="GO:0016887">
    <property type="term" value="F:ATP hydrolysis activity"/>
    <property type="evidence" value="ECO:0007669"/>
    <property type="project" value="InterPro"/>
</dbReference>
<sequence length="192" mass="20401">MKATNGDGHVAIELHDGHDAVQDAKTGMKQAQQGPRPSTMKHPTSVAHPPPPTSTLLVRVEDSCRIILRFDGVSAHVPTLVLPGNGKRQLPGLLRPCLGGKGEEAQQAPRDRQILHGVSGEVNPGEVLALMGPSGGGKTSLLALLGGRSTARLEGTITFNGAKMNKAVKRKLGYVMQDDLLFAELTVYETLY</sequence>
<evidence type="ECO:0000256" key="4">
    <source>
        <dbReference type="ARBA" id="ARBA00022989"/>
    </source>
</evidence>